<dbReference type="EMBL" id="PUIV01000032">
    <property type="protein sequence ID" value="PWB92958.1"/>
    <property type="molecule type" value="Genomic_DNA"/>
</dbReference>
<organism evidence="2 4">
    <name type="scientific">Methylosinus sporium</name>
    <dbReference type="NCBI Taxonomy" id="428"/>
    <lineage>
        <taxon>Bacteria</taxon>
        <taxon>Pseudomonadati</taxon>
        <taxon>Pseudomonadota</taxon>
        <taxon>Alphaproteobacteria</taxon>
        <taxon>Hyphomicrobiales</taxon>
        <taxon>Methylocystaceae</taxon>
        <taxon>Methylosinus</taxon>
    </lineage>
</organism>
<evidence type="ECO:0000313" key="2">
    <source>
        <dbReference type="EMBL" id="PWB92958.1"/>
    </source>
</evidence>
<dbReference type="PANTHER" id="PTHR34219">
    <property type="entry name" value="IRON-REGULATED INNER MEMBRANE PROTEIN-RELATED"/>
    <property type="match status" value="1"/>
</dbReference>
<reference evidence="2 4" key="1">
    <citation type="journal article" date="2018" name="Appl. Microbiol. Biotechnol.">
        <title>Co-cultivation of the strictly anaerobic methanogen Methanosarcina barkeri with aerobic methanotrophs in an oxygen-limited membrane bioreactor.</title>
        <authorList>
            <person name="In 't Zandt M.H."/>
            <person name="van den Bosch T.J.M."/>
            <person name="Rijkers R."/>
            <person name="van Kessel M.A.H.J."/>
            <person name="Jetten M.S.M."/>
            <person name="Welte C.U."/>
        </authorList>
    </citation>
    <scope>NUCLEOTIDE SEQUENCE [LARGE SCALE GENOMIC DNA]</scope>
    <source>
        <strain evidence="2 4">DSM 17706</strain>
    </source>
</reference>
<reference evidence="2" key="2">
    <citation type="submission" date="2018-02" db="EMBL/GenBank/DDBJ databases">
        <authorList>
            <person name="Cohen D.B."/>
            <person name="Kent A.D."/>
        </authorList>
    </citation>
    <scope>NUCLEOTIDE SEQUENCE</scope>
    <source>
        <strain evidence="2">DSM 17706</strain>
    </source>
</reference>
<evidence type="ECO:0000313" key="3">
    <source>
        <dbReference type="EMBL" id="TRL32227.1"/>
    </source>
</evidence>
<dbReference type="OrthoDB" id="7238323at2"/>
<dbReference type="RefSeq" id="WP_108918207.1">
    <property type="nucleotide sequence ID" value="NZ_BGJY01000024.1"/>
</dbReference>
<evidence type="ECO:0000256" key="1">
    <source>
        <dbReference type="SAM" id="Phobius"/>
    </source>
</evidence>
<gene>
    <name evidence="2" type="ORF">C5689_15690</name>
    <name evidence="3" type="ORF">FM996_12715</name>
</gene>
<feature type="transmembrane region" description="Helical" evidence="1">
    <location>
        <begin position="156"/>
        <end position="177"/>
    </location>
</feature>
<dbReference type="Proteomes" id="UP000245137">
    <property type="component" value="Unassembled WGS sequence"/>
</dbReference>
<accession>A0A2U1SMW4</accession>
<dbReference type="InterPro" id="IPR005625">
    <property type="entry name" value="PepSY-ass_TM"/>
</dbReference>
<feature type="transmembrane region" description="Helical" evidence="1">
    <location>
        <begin position="207"/>
        <end position="227"/>
    </location>
</feature>
<protein>
    <submittedName>
        <fullName evidence="3">PepSY domain-containing protein</fullName>
    </submittedName>
    <submittedName>
        <fullName evidence="2">Peptidase M4</fullName>
    </submittedName>
</protein>
<feature type="transmembrane region" description="Helical" evidence="1">
    <location>
        <begin position="20"/>
        <end position="38"/>
    </location>
</feature>
<feature type="transmembrane region" description="Helical" evidence="1">
    <location>
        <begin position="353"/>
        <end position="372"/>
    </location>
</feature>
<dbReference type="EMBL" id="VJMF01000047">
    <property type="protein sequence ID" value="TRL32227.1"/>
    <property type="molecule type" value="Genomic_DNA"/>
</dbReference>
<evidence type="ECO:0000313" key="5">
    <source>
        <dbReference type="Proteomes" id="UP000316781"/>
    </source>
</evidence>
<name>A0A2U1SMW4_METSR</name>
<reference evidence="3 5" key="3">
    <citation type="submission" date="2019-07" db="EMBL/GenBank/DDBJ databases">
        <title>Ln-dependent methylotrophs.</title>
        <authorList>
            <person name="Tani A."/>
        </authorList>
    </citation>
    <scope>NUCLEOTIDE SEQUENCE [LARGE SCALE GENOMIC DNA]</scope>
    <source>
        <strain evidence="3 5">SM89A</strain>
    </source>
</reference>
<keyword evidence="1" id="KW-0472">Membrane</keyword>
<evidence type="ECO:0000313" key="4">
    <source>
        <dbReference type="Proteomes" id="UP000245137"/>
    </source>
</evidence>
<keyword evidence="4" id="KW-1185">Reference proteome</keyword>
<sequence length="383" mass="42378">MSRTGSGREIFLATHRIIGLFAGAIFVLIGLSGALLAFREDIDEWLNAPLMRVESPTRPAMRPLDEIFAAATAAIPADGRPERITLPRHSRAAAIVSYMVESDDLDSYFHQLFVDPYTAKVIGSRLYSHGDDVFSQPFVQIVMAFHWTLLLGANNAYLVGAVGILLFFSVLFGLYLWRPRNGRWRQGLTIKWGASFERVAYDAHRCVGAYFAILLLATLATGVAMIFKPATHSLATLISPVRPEPDFGKSTPIPGRAPIGIDAAVASAEQIFPTGRLHWILLPSGEDGVYVVGEQSADEPNRTKTFRNVGVDRYSGRVLQTQDRGEFTAGETLLEWLFPLHCGEAFGALGRTMVLLTGLAPLLLYVTGVLRWRHKRRARRRTI</sequence>
<dbReference type="AlphaFoldDB" id="A0A2U1SMW4"/>
<dbReference type="Proteomes" id="UP000316781">
    <property type="component" value="Unassembled WGS sequence"/>
</dbReference>
<proteinExistence type="predicted"/>
<keyword evidence="1" id="KW-0812">Transmembrane</keyword>
<keyword evidence="1" id="KW-1133">Transmembrane helix</keyword>
<dbReference type="PANTHER" id="PTHR34219:SF3">
    <property type="entry name" value="BLL7967 PROTEIN"/>
    <property type="match status" value="1"/>
</dbReference>
<dbReference type="Pfam" id="PF03929">
    <property type="entry name" value="PepSY_TM"/>
    <property type="match status" value="1"/>
</dbReference>
<comment type="caution">
    <text evidence="2">The sequence shown here is derived from an EMBL/GenBank/DDBJ whole genome shotgun (WGS) entry which is preliminary data.</text>
</comment>